<name>A0A7W6CX96_9HYPH</name>
<dbReference type="AlphaFoldDB" id="A0A7W6CX96"/>
<keyword evidence="2" id="KW-1185">Reference proteome</keyword>
<dbReference type="EMBL" id="JACIDR010000001">
    <property type="protein sequence ID" value="MBB3971994.1"/>
    <property type="molecule type" value="Genomic_DNA"/>
</dbReference>
<evidence type="ECO:0000313" key="1">
    <source>
        <dbReference type="EMBL" id="MBB3971994.1"/>
    </source>
</evidence>
<sequence length="33" mass="3579">MRPSFAQTGAIWNDPPYHVSLAAAKINVDHPSS</sequence>
<gene>
    <name evidence="1" type="ORF">GGR24_000627</name>
</gene>
<comment type="caution">
    <text evidence="1">The sequence shown here is derived from an EMBL/GenBank/DDBJ whole genome shotgun (WGS) entry which is preliminary data.</text>
</comment>
<organism evidence="1 2">
    <name type="scientific">Hansschlegelia beijingensis</name>
    <dbReference type="NCBI Taxonomy" id="1133344"/>
    <lineage>
        <taxon>Bacteria</taxon>
        <taxon>Pseudomonadati</taxon>
        <taxon>Pseudomonadota</taxon>
        <taxon>Alphaproteobacteria</taxon>
        <taxon>Hyphomicrobiales</taxon>
        <taxon>Methylopilaceae</taxon>
        <taxon>Hansschlegelia</taxon>
    </lineage>
</organism>
<dbReference type="Proteomes" id="UP000528964">
    <property type="component" value="Unassembled WGS sequence"/>
</dbReference>
<reference evidence="1 2" key="1">
    <citation type="submission" date="2020-08" db="EMBL/GenBank/DDBJ databases">
        <title>Genomic Encyclopedia of Type Strains, Phase IV (KMG-IV): sequencing the most valuable type-strain genomes for metagenomic binning, comparative biology and taxonomic classification.</title>
        <authorList>
            <person name="Goeker M."/>
        </authorList>
    </citation>
    <scope>NUCLEOTIDE SEQUENCE [LARGE SCALE GENOMIC DNA]</scope>
    <source>
        <strain evidence="1 2">DSM 25481</strain>
    </source>
</reference>
<protein>
    <submittedName>
        <fullName evidence="1">Uncharacterized protein</fullName>
    </submittedName>
</protein>
<evidence type="ECO:0000313" key="2">
    <source>
        <dbReference type="Proteomes" id="UP000528964"/>
    </source>
</evidence>
<accession>A0A7W6CX96</accession>
<proteinExistence type="predicted"/>